<dbReference type="EMBL" id="AUNB01000010">
    <property type="protein sequence ID" value="KEO61181.1"/>
    <property type="molecule type" value="Genomic_DNA"/>
</dbReference>
<sequence length="520" mass="57615">MTVRRRVVIHVGQTKAGSTSLQNYLEAERDMLLQRGWVFPRSILGRHNPFDKKRTPGHLPLLTRLSTQDTAEFEAELAAAPEASVILSVENLFSDQPDKALERLGTFFNDWDVEILAVLRPQLDWLWSRYVENILSGFRCSTERFETYARKALDNGTLDYGRRIAHVQRLLGARKASAIQLSDEKGPLVARFLDFLGIPDIDETEAEKAHDNRRGRAAFLIEAKRRLNTLTKELSVIQRLELEHKLRQRAAEMAAEPGFVGASPLTTHFPFSNSDLEALQSRNDALFASGVLDSRLTLGRRDYLDETPPLEIAAATRRLFCDGVTMAAALAADSSEPDRFENSLLHLSSDVIAELSSVLERHQYSLHLDALETATLAACGDGHLATLLLPPCPLTYGVSAQWDRTETASPLVTLPVDIDHIDDMQACLTRFGLPRPGVIVFGSKISDTVKSSVMRQIQPPEAVFLDDSGDFFFNDPLPKYRALSVGGCLFLSRGLADGEYGAPDSSATSECDKGEYQSNA</sequence>
<protein>
    <recommendedName>
        <fullName evidence="4">Sulfotransferase domain-containing protein</fullName>
    </recommendedName>
</protein>
<dbReference type="OrthoDB" id="543755at2"/>
<proteinExistence type="predicted"/>
<dbReference type="STRING" id="1353528.DT23_10635"/>
<gene>
    <name evidence="2" type="ORF">DT23_10635</name>
</gene>
<feature type="region of interest" description="Disordered" evidence="1">
    <location>
        <begin position="501"/>
        <end position="520"/>
    </location>
</feature>
<dbReference type="SUPFAM" id="SSF52540">
    <property type="entry name" value="P-loop containing nucleoside triphosphate hydrolases"/>
    <property type="match status" value="1"/>
</dbReference>
<dbReference type="Proteomes" id="UP000027471">
    <property type="component" value="Unassembled WGS sequence"/>
</dbReference>
<dbReference type="eggNOG" id="ENOG5033B5H">
    <property type="taxonomic scope" value="Bacteria"/>
</dbReference>
<evidence type="ECO:0000256" key="1">
    <source>
        <dbReference type="SAM" id="MobiDB-lite"/>
    </source>
</evidence>
<organism evidence="2 3">
    <name type="scientific">Thioclava indica</name>
    <dbReference type="NCBI Taxonomy" id="1353528"/>
    <lineage>
        <taxon>Bacteria</taxon>
        <taxon>Pseudomonadati</taxon>
        <taxon>Pseudomonadota</taxon>
        <taxon>Alphaproteobacteria</taxon>
        <taxon>Rhodobacterales</taxon>
        <taxon>Paracoccaceae</taxon>
        <taxon>Thioclava</taxon>
    </lineage>
</organism>
<evidence type="ECO:0008006" key="4">
    <source>
        <dbReference type="Google" id="ProtNLM"/>
    </source>
</evidence>
<evidence type="ECO:0000313" key="2">
    <source>
        <dbReference type="EMBL" id="KEO61181.1"/>
    </source>
</evidence>
<accession>A0A074JU39</accession>
<keyword evidence="3" id="KW-1185">Reference proteome</keyword>
<dbReference type="AlphaFoldDB" id="A0A074JU39"/>
<dbReference type="RefSeq" id="WP_038128325.1">
    <property type="nucleotide sequence ID" value="NZ_AUNB01000010.1"/>
</dbReference>
<dbReference type="InterPro" id="IPR027417">
    <property type="entry name" value="P-loop_NTPase"/>
</dbReference>
<name>A0A074JU39_9RHOB</name>
<reference evidence="2 3" key="1">
    <citation type="journal article" date="2015" name="Antonie Van Leeuwenhoek">
        <title>Thioclava indica sp. nov., isolated from surface seawater of the Indian Ocean.</title>
        <authorList>
            <person name="Liu Y."/>
            <person name="Lai Q."/>
            <person name="Du J."/>
            <person name="Xu H."/>
            <person name="Jiang L."/>
            <person name="Shao Z."/>
        </authorList>
    </citation>
    <scope>NUCLEOTIDE SEQUENCE [LARGE SCALE GENOMIC DNA]</scope>
    <source>
        <strain evidence="2 3">DT23-4</strain>
    </source>
</reference>
<feature type="compositionally biased region" description="Basic and acidic residues" evidence="1">
    <location>
        <begin position="510"/>
        <end position="520"/>
    </location>
</feature>
<comment type="caution">
    <text evidence="2">The sequence shown here is derived from an EMBL/GenBank/DDBJ whole genome shotgun (WGS) entry which is preliminary data.</text>
</comment>
<evidence type="ECO:0000313" key="3">
    <source>
        <dbReference type="Proteomes" id="UP000027471"/>
    </source>
</evidence>
<dbReference type="Gene3D" id="3.40.50.300">
    <property type="entry name" value="P-loop containing nucleotide triphosphate hydrolases"/>
    <property type="match status" value="1"/>
</dbReference>